<dbReference type="EMBL" id="JACXVP010000005">
    <property type="protein sequence ID" value="KAG5607323.1"/>
    <property type="molecule type" value="Genomic_DNA"/>
</dbReference>
<organism evidence="1 2">
    <name type="scientific">Solanum commersonii</name>
    <name type="common">Commerson's wild potato</name>
    <name type="synonym">Commerson's nightshade</name>
    <dbReference type="NCBI Taxonomy" id="4109"/>
    <lineage>
        <taxon>Eukaryota</taxon>
        <taxon>Viridiplantae</taxon>
        <taxon>Streptophyta</taxon>
        <taxon>Embryophyta</taxon>
        <taxon>Tracheophyta</taxon>
        <taxon>Spermatophyta</taxon>
        <taxon>Magnoliopsida</taxon>
        <taxon>eudicotyledons</taxon>
        <taxon>Gunneridae</taxon>
        <taxon>Pentapetalae</taxon>
        <taxon>asterids</taxon>
        <taxon>lamiids</taxon>
        <taxon>Solanales</taxon>
        <taxon>Solanaceae</taxon>
        <taxon>Solanoideae</taxon>
        <taxon>Solaneae</taxon>
        <taxon>Solanum</taxon>
    </lineage>
</organism>
<gene>
    <name evidence="1" type="ORF">H5410_028815</name>
</gene>
<name>A0A9J5Z300_SOLCO</name>
<evidence type="ECO:0000313" key="1">
    <source>
        <dbReference type="EMBL" id="KAG5607323.1"/>
    </source>
</evidence>
<accession>A0A9J5Z300</accession>
<protein>
    <submittedName>
        <fullName evidence="1">Uncharacterized protein</fullName>
    </submittedName>
</protein>
<evidence type="ECO:0000313" key="2">
    <source>
        <dbReference type="Proteomes" id="UP000824120"/>
    </source>
</evidence>
<comment type="caution">
    <text evidence="1">The sequence shown here is derived from an EMBL/GenBank/DDBJ whole genome shotgun (WGS) entry which is preliminary data.</text>
</comment>
<sequence length="76" mass="8579">MELSFGSLKVLLSMRTHGNLHLVGSSVSNPHHINVFVLENDYSSWSLKYCIDRRETTSCAIRELVLLSLGLLCFLL</sequence>
<dbReference type="AlphaFoldDB" id="A0A9J5Z300"/>
<keyword evidence="2" id="KW-1185">Reference proteome</keyword>
<dbReference type="OrthoDB" id="1292046at2759"/>
<proteinExistence type="predicted"/>
<dbReference type="Proteomes" id="UP000824120">
    <property type="component" value="Chromosome 5"/>
</dbReference>
<reference evidence="1 2" key="1">
    <citation type="submission" date="2020-09" db="EMBL/GenBank/DDBJ databases">
        <title>De no assembly of potato wild relative species, Solanum commersonii.</title>
        <authorList>
            <person name="Cho K."/>
        </authorList>
    </citation>
    <scope>NUCLEOTIDE SEQUENCE [LARGE SCALE GENOMIC DNA]</scope>
    <source>
        <strain evidence="1">LZ3.2</strain>
        <tissue evidence="1">Leaf</tissue>
    </source>
</reference>